<evidence type="ECO:0000313" key="6">
    <source>
        <dbReference type="EMBL" id="PDS47699.1"/>
    </source>
</evidence>
<evidence type="ECO:0000313" key="8">
    <source>
        <dbReference type="Proteomes" id="UP000219972"/>
    </source>
</evidence>
<gene>
    <name evidence="6" type="ORF">CO662_33595</name>
    <name evidence="7" type="ORF">EEQ99_03295</name>
</gene>
<comment type="caution">
    <text evidence="4">Lacks conserved residue(s) required for the propagation of feature annotation.</text>
</comment>
<keyword evidence="2" id="KW-0805">Transcription regulation</keyword>
<keyword evidence="8" id="KW-1185">Reference proteome</keyword>
<protein>
    <submittedName>
        <fullName evidence="7">Response regulator</fullName>
    </submittedName>
</protein>
<dbReference type="EMBL" id="NWSL01000039">
    <property type="protein sequence ID" value="PDS47699.1"/>
    <property type="molecule type" value="Genomic_DNA"/>
</dbReference>
<organism evidence="7 9">
    <name type="scientific">Rhizobium anhuiense</name>
    <dbReference type="NCBI Taxonomy" id="1184720"/>
    <lineage>
        <taxon>Bacteria</taxon>
        <taxon>Pseudomonadati</taxon>
        <taxon>Pseudomonadota</taxon>
        <taxon>Alphaproteobacteria</taxon>
        <taxon>Hyphomicrobiales</taxon>
        <taxon>Rhizobiaceae</taxon>
        <taxon>Rhizobium/Agrobacterium group</taxon>
        <taxon>Rhizobium</taxon>
    </lineage>
</organism>
<dbReference type="Gene3D" id="3.40.50.2300">
    <property type="match status" value="1"/>
</dbReference>
<dbReference type="PANTHER" id="PTHR44591">
    <property type="entry name" value="STRESS RESPONSE REGULATOR PROTEIN 1"/>
    <property type="match status" value="1"/>
</dbReference>
<dbReference type="InterPro" id="IPR050595">
    <property type="entry name" value="Bact_response_regulator"/>
</dbReference>
<dbReference type="GO" id="GO:0000160">
    <property type="term" value="P:phosphorelay signal transduction system"/>
    <property type="evidence" value="ECO:0007669"/>
    <property type="project" value="InterPro"/>
</dbReference>
<dbReference type="PROSITE" id="PS50110">
    <property type="entry name" value="RESPONSE_REGULATORY"/>
    <property type="match status" value="1"/>
</dbReference>
<keyword evidence="1" id="KW-0597">Phosphoprotein</keyword>
<reference evidence="7" key="3">
    <citation type="submission" date="2018-11" db="EMBL/GenBank/DDBJ databases">
        <authorList>
            <person name="Huo Y."/>
        </authorList>
    </citation>
    <scope>NUCLEOTIDE SEQUENCE</scope>
    <source>
        <strain evidence="7">CCBAU 23252</strain>
    </source>
</reference>
<dbReference type="SMART" id="SM00448">
    <property type="entry name" value="REC"/>
    <property type="match status" value="1"/>
</dbReference>
<evidence type="ECO:0000313" key="7">
    <source>
        <dbReference type="EMBL" id="RUM04561.1"/>
    </source>
</evidence>
<dbReference type="RefSeq" id="WP_049810872.1">
    <property type="nucleotide sequence ID" value="NZ_BMFI01000002.1"/>
</dbReference>
<dbReference type="SUPFAM" id="SSF52172">
    <property type="entry name" value="CheY-like"/>
    <property type="match status" value="1"/>
</dbReference>
<dbReference type="InterPro" id="IPR011006">
    <property type="entry name" value="CheY-like_superfamily"/>
</dbReference>
<evidence type="ECO:0000313" key="9">
    <source>
        <dbReference type="Proteomes" id="UP000273611"/>
    </source>
</evidence>
<reference evidence="6 8" key="2">
    <citation type="submission" date="2017-09" db="EMBL/GenBank/DDBJ databases">
        <title>Comparative genomics of rhizobia isolated from Phaseolus vulgaris in China.</title>
        <authorList>
            <person name="Tong W."/>
        </authorList>
    </citation>
    <scope>NUCLEOTIDE SEQUENCE [LARGE SCALE GENOMIC DNA]</scope>
    <source>
        <strain evidence="6 8">Y27</strain>
    </source>
</reference>
<dbReference type="Pfam" id="PF00072">
    <property type="entry name" value="Response_reg"/>
    <property type="match status" value="1"/>
</dbReference>
<name>A0A3S0SUT8_9HYPH</name>
<sequence>MTHPHGRHAVLVVEDEPLLMMMAVDVVEAVGLEALEATNADDAVLILERRSDIAIVLTEVEVPGTMDGLALAALVRERWPLIEIVVVSGRVTIGREGLPERGVFFSKPYDADELAYTLRRLATYQVCIPRAERI</sequence>
<accession>A0A3S0SUT8</accession>
<dbReference type="Proteomes" id="UP000273611">
    <property type="component" value="Unassembled WGS sequence"/>
</dbReference>
<evidence type="ECO:0000259" key="5">
    <source>
        <dbReference type="PROSITE" id="PS50110"/>
    </source>
</evidence>
<evidence type="ECO:0000256" key="2">
    <source>
        <dbReference type="ARBA" id="ARBA00023015"/>
    </source>
</evidence>
<evidence type="ECO:0000256" key="4">
    <source>
        <dbReference type="PROSITE-ProRule" id="PRU00169"/>
    </source>
</evidence>
<proteinExistence type="predicted"/>
<dbReference type="AlphaFoldDB" id="A0A3S0SUT8"/>
<dbReference type="EMBL" id="RIBW01000001">
    <property type="protein sequence ID" value="RUM04561.1"/>
    <property type="molecule type" value="Genomic_DNA"/>
</dbReference>
<evidence type="ECO:0000256" key="3">
    <source>
        <dbReference type="ARBA" id="ARBA00023163"/>
    </source>
</evidence>
<feature type="domain" description="Response regulatory" evidence="5">
    <location>
        <begin position="9"/>
        <end position="122"/>
    </location>
</feature>
<comment type="caution">
    <text evidence="7">The sequence shown here is derived from an EMBL/GenBank/DDBJ whole genome shotgun (WGS) entry which is preliminary data.</text>
</comment>
<keyword evidence="3" id="KW-0804">Transcription</keyword>
<reference evidence="7 9" key="1">
    <citation type="journal article" date="2015" name="Int. J. Syst. Evol. Microbiol.">
        <title>Rhizobium anhuiense sp. nov., isolated from effective nodules of Vicia faba and Pisum sativum.</title>
        <authorList>
            <person name="Zhang Y.J."/>
            <person name="Zheng W.T."/>
            <person name="Everall I."/>
            <person name="Young J.P."/>
            <person name="Zhang X.X."/>
            <person name="Tian C.F."/>
            <person name="Sui X.H."/>
            <person name="Wang E.T."/>
            <person name="Chen W.X."/>
        </authorList>
    </citation>
    <scope>NUCLEOTIDE SEQUENCE [LARGE SCALE GENOMIC DNA]</scope>
    <source>
        <strain evidence="7 9">CCBAU 23252</strain>
    </source>
</reference>
<dbReference type="Proteomes" id="UP000219972">
    <property type="component" value="Unassembled WGS sequence"/>
</dbReference>
<evidence type="ECO:0000256" key="1">
    <source>
        <dbReference type="ARBA" id="ARBA00022553"/>
    </source>
</evidence>
<dbReference type="PANTHER" id="PTHR44591:SF3">
    <property type="entry name" value="RESPONSE REGULATORY DOMAIN-CONTAINING PROTEIN"/>
    <property type="match status" value="1"/>
</dbReference>
<dbReference type="GeneID" id="75216309"/>
<dbReference type="InterPro" id="IPR001789">
    <property type="entry name" value="Sig_transdc_resp-reg_receiver"/>
</dbReference>